<evidence type="ECO:0000313" key="2">
    <source>
        <dbReference type="Proteomes" id="UP001281147"/>
    </source>
</evidence>
<dbReference type="EMBL" id="JAUTXU010000220">
    <property type="protein sequence ID" value="KAK3697803.1"/>
    <property type="molecule type" value="Genomic_DNA"/>
</dbReference>
<dbReference type="Proteomes" id="UP001281147">
    <property type="component" value="Unassembled WGS sequence"/>
</dbReference>
<protein>
    <submittedName>
        <fullName evidence="1">Uncharacterized protein</fullName>
    </submittedName>
</protein>
<proteinExistence type="predicted"/>
<organism evidence="1 2">
    <name type="scientific">Vermiconidia calcicola</name>
    <dbReference type="NCBI Taxonomy" id="1690605"/>
    <lineage>
        <taxon>Eukaryota</taxon>
        <taxon>Fungi</taxon>
        <taxon>Dikarya</taxon>
        <taxon>Ascomycota</taxon>
        <taxon>Pezizomycotina</taxon>
        <taxon>Dothideomycetes</taxon>
        <taxon>Dothideomycetidae</taxon>
        <taxon>Mycosphaerellales</taxon>
        <taxon>Extremaceae</taxon>
        <taxon>Vermiconidia</taxon>
    </lineage>
</organism>
<evidence type="ECO:0000313" key="1">
    <source>
        <dbReference type="EMBL" id="KAK3697803.1"/>
    </source>
</evidence>
<sequence>MTIGTINVRVILDRKSQKYHAPQDAVTGVVQLEFNPFSRKEGPTGAEEVFGPLQEAQLIYDGPFRASRSEKKEFPFTAFFAERANRSAPWRGDALVHPFDRVRETTGIGLAQERQSQTQDDLLPPSCELTATTGSMNAIAKVEYYPKAEVVMPGIDVEIETKGLKPIVRYHPAPPEPGSLQGNTMFEQSHTVASKDLIPEAERPHGFRGKAKALFKESEPPQYAFEVVCTSVPEHIYPGQQISFEVRVKRNSERTTTTVQPELTLDECKVTIVGLSSLFTDNVEPVKDRKDEATVSGTIHPQGLFSKEHDSSKRITAEPLPYVSCSFEIAKMLRRYRLRIEMIMHCGTSKVHVRREVPVKVHPPLSMAGAMAGPPGQHGGEQERLPAYKESWS</sequence>
<gene>
    <name evidence="1" type="ORF">LTR37_017268</name>
</gene>
<keyword evidence="2" id="KW-1185">Reference proteome</keyword>
<accession>A0ACC3MKR0</accession>
<comment type="caution">
    <text evidence="1">The sequence shown here is derived from an EMBL/GenBank/DDBJ whole genome shotgun (WGS) entry which is preliminary data.</text>
</comment>
<reference evidence="1" key="1">
    <citation type="submission" date="2023-07" db="EMBL/GenBank/DDBJ databases">
        <title>Black Yeasts Isolated from many extreme environments.</title>
        <authorList>
            <person name="Coleine C."/>
            <person name="Stajich J.E."/>
            <person name="Selbmann L."/>
        </authorList>
    </citation>
    <scope>NUCLEOTIDE SEQUENCE</scope>
    <source>
        <strain evidence="1">CCFEE 5714</strain>
    </source>
</reference>
<name>A0ACC3MKR0_9PEZI</name>